<reference evidence="1" key="1">
    <citation type="journal article" date="2012" name="Nature">
        <title>The oyster genome reveals stress adaptation and complexity of shell formation.</title>
        <authorList>
            <person name="Zhang G."/>
            <person name="Fang X."/>
            <person name="Guo X."/>
            <person name="Li L."/>
            <person name="Luo R."/>
            <person name="Xu F."/>
            <person name="Yang P."/>
            <person name="Zhang L."/>
            <person name="Wang X."/>
            <person name="Qi H."/>
            <person name="Xiong Z."/>
            <person name="Que H."/>
            <person name="Xie Y."/>
            <person name="Holland P.W."/>
            <person name="Paps J."/>
            <person name="Zhu Y."/>
            <person name="Wu F."/>
            <person name="Chen Y."/>
            <person name="Wang J."/>
            <person name="Peng C."/>
            <person name="Meng J."/>
            <person name="Yang L."/>
            <person name="Liu J."/>
            <person name="Wen B."/>
            <person name="Zhang N."/>
            <person name="Huang Z."/>
            <person name="Zhu Q."/>
            <person name="Feng Y."/>
            <person name="Mount A."/>
            <person name="Hedgecock D."/>
            <person name="Xu Z."/>
            <person name="Liu Y."/>
            <person name="Domazet-Loso T."/>
            <person name="Du Y."/>
            <person name="Sun X."/>
            <person name="Zhang S."/>
            <person name="Liu B."/>
            <person name="Cheng P."/>
            <person name="Jiang X."/>
            <person name="Li J."/>
            <person name="Fan D."/>
            <person name="Wang W."/>
            <person name="Fu W."/>
            <person name="Wang T."/>
            <person name="Wang B."/>
            <person name="Zhang J."/>
            <person name="Peng Z."/>
            <person name="Li Y."/>
            <person name="Li N."/>
            <person name="Wang J."/>
            <person name="Chen M."/>
            <person name="He Y."/>
            <person name="Tan F."/>
            <person name="Song X."/>
            <person name="Zheng Q."/>
            <person name="Huang R."/>
            <person name="Yang H."/>
            <person name="Du X."/>
            <person name="Chen L."/>
            <person name="Yang M."/>
            <person name="Gaffney P.M."/>
            <person name="Wang S."/>
            <person name="Luo L."/>
            <person name="She Z."/>
            <person name="Ming Y."/>
            <person name="Huang W."/>
            <person name="Zhang S."/>
            <person name="Huang B."/>
            <person name="Zhang Y."/>
            <person name="Qu T."/>
            <person name="Ni P."/>
            <person name="Miao G."/>
            <person name="Wang J."/>
            <person name="Wang Q."/>
            <person name="Steinberg C.E."/>
            <person name="Wang H."/>
            <person name="Li N."/>
            <person name="Qian L."/>
            <person name="Zhang G."/>
            <person name="Li Y."/>
            <person name="Yang H."/>
            <person name="Liu X."/>
            <person name="Wang J."/>
            <person name="Yin Y."/>
            <person name="Wang J."/>
        </authorList>
    </citation>
    <scope>NUCLEOTIDE SEQUENCE [LARGE SCALE GENOMIC DNA]</scope>
    <source>
        <strain evidence="1">05x7-T-G4-1.051#20</strain>
    </source>
</reference>
<dbReference type="HOGENOM" id="CLU_2266277_0_0_1"/>
<accession>K1Q7B6</accession>
<protein>
    <submittedName>
        <fullName evidence="1">Uncharacterized protein</fullName>
    </submittedName>
</protein>
<dbReference type="InParanoid" id="K1Q7B6"/>
<gene>
    <name evidence="1" type="ORF">CGI_10001093</name>
</gene>
<name>K1Q7B6_MAGGI</name>
<dbReference type="AlphaFoldDB" id="K1Q7B6"/>
<proteinExistence type="predicted"/>
<sequence length="103" mass="11523">MAETNHRLFPRQAEKWNSGNGSQEMGSEGDTGSSYSSQILAHRIRIGTTVLESSEVIPNKFGNQAGDFFFPVLLSNDEIRYGRSILSYLQFVKYNLVKSCVLS</sequence>
<dbReference type="EMBL" id="JH823080">
    <property type="protein sequence ID" value="EKC17336.1"/>
    <property type="molecule type" value="Genomic_DNA"/>
</dbReference>
<organism evidence="1">
    <name type="scientific">Magallana gigas</name>
    <name type="common">Pacific oyster</name>
    <name type="synonym">Crassostrea gigas</name>
    <dbReference type="NCBI Taxonomy" id="29159"/>
    <lineage>
        <taxon>Eukaryota</taxon>
        <taxon>Metazoa</taxon>
        <taxon>Spiralia</taxon>
        <taxon>Lophotrochozoa</taxon>
        <taxon>Mollusca</taxon>
        <taxon>Bivalvia</taxon>
        <taxon>Autobranchia</taxon>
        <taxon>Pteriomorphia</taxon>
        <taxon>Ostreida</taxon>
        <taxon>Ostreoidea</taxon>
        <taxon>Ostreidae</taxon>
        <taxon>Magallana</taxon>
    </lineage>
</organism>
<evidence type="ECO:0000313" key="1">
    <source>
        <dbReference type="EMBL" id="EKC17336.1"/>
    </source>
</evidence>